<evidence type="ECO:0000313" key="2">
    <source>
        <dbReference type="Proteomes" id="UP000515135"/>
    </source>
</evidence>
<keyword evidence="1" id="KW-0732">Signal</keyword>
<reference evidence="3" key="1">
    <citation type="submission" date="2025-08" db="UniProtKB">
        <authorList>
            <consortium name="RefSeq"/>
        </authorList>
    </citation>
    <scope>IDENTIFICATION</scope>
    <source>
        <tissue evidence="3">Gonad</tissue>
    </source>
</reference>
<dbReference type="OrthoDB" id="10298711at2759"/>
<dbReference type="Proteomes" id="UP000515135">
    <property type="component" value="Unplaced"/>
</dbReference>
<dbReference type="AlphaFoldDB" id="A0A6P5A075"/>
<evidence type="ECO:0000313" key="3">
    <source>
        <dbReference type="RefSeq" id="XP_019639704.1"/>
    </source>
</evidence>
<dbReference type="GeneID" id="109481553"/>
<dbReference type="KEGG" id="bbel:109481553"/>
<accession>A0A6P5A075</accession>
<dbReference type="RefSeq" id="XP_019639704.1">
    <property type="nucleotide sequence ID" value="XM_019784145.1"/>
</dbReference>
<keyword evidence="2" id="KW-1185">Reference proteome</keyword>
<name>A0A6P5A075_BRABE</name>
<organism evidence="2 3">
    <name type="scientific">Branchiostoma belcheri</name>
    <name type="common">Amphioxus</name>
    <dbReference type="NCBI Taxonomy" id="7741"/>
    <lineage>
        <taxon>Eukaryota</taxon>
        <taxon>Metazoa</taxon>
        <taxon>Chordata</taxon>
        <taxon>Cephalochordata</taxon>
        <taxon>Leptocardii</taxon>
        <taxon>Amphioxiformes</taxon>
        <taxon>Branchiostomatidae</taxon>
        <taxon>Branchiostoma</taxon>
    </lineage>
</organism>
<evidence type="ECO:0000256" key="1">
    <source>
        <dbReference type="SAM" id="SignalP"/>
    </source>
</evidence>
<feature type="signal peptide" evidence="1">
    <location>
        <begin position="1"/>
        <end position="22"/>
    </location>
</feature>
<sequence>MGQHTATHLGLLLLALLSGCSSSDLYVALSGADTPTCGTNPSNPCYSLRHAVSLSQPNDTVYVNASSYTFLNNTESTFTCGNAANNFTQTTIILRHSLSIIALDPRVVMDCGSVAPVFFIDGNGTDVNVIFDGFVFKNITQREGPTGIAITARDCRLVIRNCAFLGNKVHDGYLAGALYYHGNHLEISDSVFAANDGPLLIETDEFDMTVVNCTFVNNTCKSSAVTAGVLKNFDHENMETLNKSDSSVSRTDGALHLVHRSTETNWISFTNCEYPSFDIGTLGYIAAIPRVYYTNQRCPWKDWANGTQTDTSNYLCEHLYRTMLYDYR</sequence>
<dbReference type="Gene3D" id="2.160.20.10">
    <property type="entry name" value="Single-stranded right-handed beta-helix, Pectin lyase-like"/>
    <property type="match status" value="1"/>
</dbReference>
<feature type="chain" id="PRO_5027589636" evidence="1">
    <location>
        <begin position="23"/>
        <end position="328"/>
    </location>
</feature>
<dbReference type="InterPro" id="IPR011050">
    <property type="entry name" value="Pectin_lyase_fold/virulence"/>
</dbReference>
<dbReference type="SUPFAM" id="SSF51126">
    <property type="entry name" value="Pectin lyase-like"/>
    <property type="match status" value="1"/>
</dbReference>
<gene>
    <name evidence="3" type="primary">LOC109481553</name>
</gene>
<protein>
    <submittedName>
        <fullName evidence="3">Uncharacterized protein LOC109481553</fullName>
    </submittedName>
</protein>
<dbReference type="InterPro" id="IPR012334">
    <property type="entry name" value="Pectin_lyas_fold"/>
</dbReference>
<proteinExistence type="predicted"/>